<name>A0ABY9SWS0_BREBE</name>
<keyword evidence="1" id="KW-1133">Transmembrane helix</keyword>
<evidence type="ECO:0000313" key="2">
    <source>
        <dbReference type="EMBL" id="WNC12191.1"/>
    </source>
</evidence>
<feature type="transmembrane region" description="Helical" evidence="1">
    <location>
        <begin position="33"/>
        <end position="52"/>
    </location>
</feature>
<reference evidence="2 3" key="1">
    <citation type="submission" date="2023-09" db="EMBL/GenBank/DDBJ databases">
        <title>Complete Genome and Methylome dissection of Bacillus brevis NEB573 original source of BbsI restriction endonuclease.</title>
        <authorList>
            <person name="Fomenkov A."/>
            <person name="Roberts R.D."/>
        </authorList>
    </citation>
    <scope>NUCLEOTIDE SEQUENCE [LARGE SCALE GENOMIC DNA]</scope>
    <source>
        <strain evidence="2 3">NEB573</strain>
    </source>
</reference>
<proteinExistence type="predicted"/>
<evidence type="ECO:0000313" key="3">
    <source>
        <dbReference type="Proteomes" id="UP001256827"/>
    </source>
</evidence>
<gene>
    <name evidence="2" type="ORF">RGB73_15715</name>
</gene>
<keyword evidence="1" id="KW-0812">Transmembrane</keyword>
<dbReference type="Proteomes" id="UP001256827">
    <property type="component" value="Chromosome"/>
</dbReference>
<keyword evidence="3" id="KW-1185">Reference proteome</keyword>
<dbReference type="EMBL" id="CP134050">
    <property type="protein sequence ID" value="WNC12191.1"/>
    <property type="molecule type" value="Genomic_DNA"/>
</dbReference>
<keyword evidence="1" id="KW-0472">Membrane</keyword>
<evidence type="ECO:0000256" key="1">
    <source>
        <dbReference type="SAM" id="Phobius"/>
    </source>
</evidence>
<sequence length="76" mass="8302">MKWGAILGITLVIVLTISFEWSTLQKSPWKTKAAYAVLLLAGWGIAIALVHYPGMPGPTQVFLKAFKPLSSSMNLK</sequence>
<accession>A0ABY9SWS0</accession>
<protein>
    <submittedName>
        <fullName evidence="2">Uncharacterized protein</fullName>
    </submittedName>
</protein>
<feature type="transmembrane region" description="Helical" evidence="1">
    <location>
        <begin position="6"/>
        <end position="24"/>
    </location>
</feature>
<organism evidence="2 3">
    <name type="scientific">Brevibacillus brevis</name>
    <name type="common">Bacillus brevis</name>
    <dbReference type="NCBI Taxonomy" id="1393"/>
    <lineage>
        <taxon>Bacteria</taxon>
        <taxon>Bacillati</taxon>
        <taxon>Bacillota</taxon>
        <taxon>Bacilli</taxon>
        <taxon>Bacillales</taxon>
        <taxon>Paenibacillaceae</taxon>
        <taxon>Brevibacillus</taxon>
    </lineage>
</organism>
<dbReference type="RefSeq" id="WP_310763461.1">
    <property type="nucleotide sequence ID" value="NZ_CP134050.1"/>
</dbReference>